<sequence>MSQNMNSTVVNGATYCRSHIRKITTFGSLSI</sequence>
<keyword evidence="2" id="KW-1185">Reference proteome</keyword>
<evidence type="ECO:0000313" key="2">
    <source>
        <dbReference type="Proteomes" id="UP000032142"/>
    </source>
</evidence>
<comment type="caution">
    <text evidence="1">The sequence shown here is derived from an EMBL/GenBank/DDBJ whole genome shotgun (WGS) entry which is preliminary data.</text>
</comment>
<proteinExistence type="predicted"/>
<name>A0A0B0MTR5_GOSAR</name>
<dbReference type="AlphaFoldDB" id="A0A0B0MTR5"/>
<evidence type="ECO:0000313" key="1">
    <source>
        <dbReference type="EMBL" id="KHG05513.1"/>
    </source>
</evidence>
<dbReference type="Proteomes" id="UP000032142">
    <property type="component" value="Unassembled WGS sequence"/>
</dbReference>
<protein>
    <submittedName>
        <fullName evidence="1">Uncharacterized protein</fullName>
    </submittedName>
</protein>
<reference evidence="2" key="1">
    <citation type="submission" date="2014-09" db="EMBL/GenBank/DDBJ databases">
        <authorList>
            <person name="Mudge J."/>
            <person name="Ramaraj T."/>
            <person name="Lindquist I.E."/>
            <person name="Bharti A.K."/>
            <person name="Sundararajan A."/>
            <person name="Cameron C.T."/>
            <person name="Woodward J.E."/>
            <person name="May G.D."/>
            <person name="Brubaker C."/>
            <person name="Broadhvest J."/>
            <person name="Wilkins T.A."/>
        </authorList>
    </citation>
    <scope>NUCLEOTIDE SEQUENCE</scope>
    <source>
        <strain evidence="2">cv. AKA8401</strain>
    </source>
</reference>
<gene>
    <name evidence="1" type="ORF">F383_30945</name>
</gene>
<organism evidence="1 2">
    <name type="scientific">Gossypium arboreum</name>
    <name type="common">Tree cotton</name>
    <name type="synonym">Gossypium nanking</name>
    <dbReference type="NCBI Taxonomy" id="29729"/>
    <lineage>
        <taxon>Eukaryota</taxon>
        <taxon>Viridiplantae</taxon>
        <taxon>Streptophyta</taxon>
        <taxon>Embryophyta</taxon>
        <taxon>Tracheophyta</taxon>
        <taxon>Spermatophyta</taxon>
        <taxon>Magnoliopsida</taxon>
        <taxon>eudicotyledons</taxon>
        <taxon>Gunneridae</taxon>
        <taxon>Pentapetalae</taxon>
        <taxon>rosids</taxon>
        <taxon>malvids</taxon>
        <taxon>Malvales</taxon>
        <taxon>Malvaceae</taxon>
        <taxon>Malvoideae</taxon>
        <taxon>Gossypium</taxon>
    </lineage>
</organism>
<dbReference type="EMBL" id="JRRC01431907">
    <property type="protein sequence ID" value="KHG05513.1"/>
    <property type="molecule type" value="Genomic_DNA"/>
</dbReference>
<accession>A0A0B0MTR5</accession>